<feature type="compositionally biased region" description="Low complexity" evidence="15">
    <location>
        <begin position="681"/>
        <end position="692"/>
    </location>
</feature>
<keyword evidence="13" id="KW-0539">Nucleus</keyword>
<evidence type="ECO:0000256" key="3">
    <source>
        <dbReference type="ARBA" id="ARBA00010563"/>
    </source>
</evidence>
<evidence type="ECO:0000256" key="11">
    <source>
        <dbReference type="ARBA" id="ARBA00023125"/>
    </source>
</evidence>
<sequence>MGISGLLVALKTIQVTKPLSEFSGQTVAVDAYVWLHKAVYSCATELATGQATSKYVTYAMDRVRILRHHGIEPYIVFDGGPLRAKQGTENERKQRREDHVARGNMFAAQGRHNQARECYTKAVDVTPQMAFQLIKALRAEGVKYIVAPYEADAQLAFLEKEGIVSAILTEDSDLLVFGCKNVLFKLDTNARTVVSIAKKDFTSVSPSADSSSISLVGWSEKQFREMAILSGCDYLPSIPGVGLKTACGMLRRWKTPEQVVRSIMLEGKKSVPKGYLQQFRLAEKCFLYQRVYHPKLEQLVHLNEIPNEEEWDEIADSYVGRDLDPTLAKAVALGDKDPVSYSAMEDINPGFVPRTRVLQDLPLPGKPINRSLKGKGKTRDTVASEGILSFFGPNPKIPQMPKSPTKTKVVTGSKSKMVVGKQSGKRTLADIHDQDSQSKKQKRTTSTKPAFTRSKFFGSSEDHTQVTGSTFTPTPGSPCLADKENEYITIDDIDEEEAFEEAEDGDSMVGQGRGSSDAQDLEDEGDHEVEQEDGYISPTPSRSRDTPELSSPPRPRTAPQLGRESPDGLDFGAEPVSSPPSGARSYRRTPVRHTTPPIGNFAGNVLIEASPEPEAEPSGTRVDALDLRNSFGDDFTGTEFSEDEPTPTPLSFSPSPPDLDRDPSPLAAGEELDDPEEQEEQAVASRSAAVAAGWRNMWSLDPSRGQPSSASLRRSGTNVTPTGRHRLADPSKAHPYLYSYARSPNTAPSKSSSSDIPTGKGLRGRRSLVFVETKTTKTELNSESSVESLTSMSGRTSAMRPRDAEPDVLTRAHLEKFRLFTR</sequence>
<feature type="region of interest" description="Disordered" evidence="15">
    <location>
        <begin position="781"/>
        <end position="806"/>
    </location>
</feature>
<evidence type="ECO:0000256" key="8">
    <source>
        <dbReference type="ARBA" id="ARBA00022839"/>
    </source>
</evidence>
<keyword evidence="8" id="KW-0269">Exonuclease</keyword>
<gene>
    <name evidence="18" type="ORF">V5O48_006750</name>
</gene>
<proteinExistence type="inferred from homology"/>
<feature type="compositionally biased region" description="Low complexity" evidence="15">
    <location>
        <begin position="467"/>
        <end position="478"/>
    </location>
</feature>
<dbReference type="Gene3D" id="3.40.50.1010">
    <property type="entry name" value="5'-nuclease"/>
    <property type="match status" value="1"/>
</dbReference>
<dbReference type="InterPro" id="IPR037315">
    <property type="entry name" value="EXO1_H3TH"/>
</dbReference>
<evidence type="ECO:0000256" key="5">
    <source>
        <dbReference type="ARBA" id="ARBA00022723"/>
    </source>
</evidence>
<keyword evidence="11" id="KW-0238">DNA-binding</keyword>
<dbReference type="CDD" id="cd09908">
    <property type="entry name" value="H3TH_EXO1"/>
    <property type="match status" value="1"/>
</dbReference>
<dbReference type="InterPro" id="IPR006084">
    <property type="entry name" value="XPG/Rad2"/>
</dbReference>
<dbReference type="SMART" id="SM00484">
    <property type="entry name" value="XPGI"/>
    <property type="match status" value="1"/>
</dbReference>
<dbReference type="Proteomes" id="UP001465976">
    <property type="component" value="Unassembled WGS sequence"/>
</dbReference>
<evidence type="ECO:0000256" key="4">
    <source>
        <dbReference type="ARBA" id="ARBA00022722"/>
    </source>
</evidence>
<dbReference type="InterPro" id="IPR006085">
    <property type="entry name" value="XPG_DNA_repair_N"/>
</dbReference>
<evidence type="ECO:0000313" key="18">
    <source>
        <dbReference type="EMBL" id="KAL0575211.1"/>
    </source>
</evidence>
<organism evidence="18 19">
    <name type="scientific">Marasmius crinis-equi</name>
    <dbReference type="NCBI Taxonomy" id="585013"/>
    <lineage>
        <taxon>Eukaryota</taxon>
        <taxon>Fungi</taxon>
        <taxon>Dikarya</taxon>
        <taxon>Basidiomycota</taxon>
        <taxon>Agaricomycotina</taxon>
        <taxon>Agaricomycetes</taxon>
        <taxon>Agaricomycetidae</taxon>
        <taxon>Agaricales</taxon>
        <taxon>Marasmiineae</taxon>
        <taxon>Marasmiaceae</taxon>
        <taxon>Marasmius</taxon>
    </lineage>
</organism>
<feature type="compositionally biased region" description="Low complexity" evidence="15">
    <location>
        <begin position="608"/>
        <end position="618"/>
    </location>
</feature>
<dbReference type="Gene3D" id="1.10.150.20">
    <property type="entry name" value="5' to 3' exonuclease, C-terminal subdomain"/>
    <property type="match status" value="1"/>
</dbReference>
<evidence type="ECO:0000256" key="9">
    <source>
        <dbReference type="ARBA" id="ARBA00022842"/>
    </source>
</evidence>
<evidence type="ECO:0000256" key="6">
    <source>
        <dbReference type="ARBA" id="ARBA00022763"/>
    </source>
</evidence>
<keyword evidence="5" id="KW-0479">Metal-binding</keyword>
<feature type="compositionally biased region" description="Acidic residues" evidence="15">
    <location>
        <begin position="670"/>
        <end position="680"/>
    </location>
</feature>
<feature type="repeat" description="TPR" evidence="14">
    <location>
        <begin position="96"/>
        <end position="129"/>
    </location>
</feature>
<feature type="compositionally biased region" description="Acidic residues" evidence="15">
    <location>
        <begin position="519"/>
        <end position="533"/>
    </location>
</feature>
<evidence type="ECO:0000313" key="19">
    <source>
        <dbReference type="Proteomes" id="UP001465976"/>
    </source>
</evidence>
<dbReference type="EMBL" id="JBAHYK010000325">
    <property type="protein sequence ID" value="KAL0575211.1"/>
    <property type="molecule type" value="Genomic_DNA"/>
</dbReference>
<dbReference type="InterPro" id="IPR044752">
    <property type="entry name" value="PIN-like_EXO1"/>
</dbReference>
<feature type="compositionally biased region" description="Low complexity" evidence="15">
    <location>
        <begin position="400"/>
        <end position="421"/>
    </location>
</feature>
<feature type="domain" description="XPG N-terminal" evidence="17">
    <location>
        <begin position="1"/>
        <end position="99"/>
    </location>
</feature>
<evidence type="ECO:0000256" key="12">
    <source>
        <dbReference type="ARBA" id="ARBA00023204"/>
    </source>
</evidence>
<dbReference type="Pfam" id="PF00752">
    <property type="entry name" value="XPG_N"/>
    <property type="match status" value="1"/>
</dbReference>
<dbReference type="SMART" id="SM00485">
    <property type="entry name" value="XPGN"/>
    <property type="match status" value="1"/>
</dbReference>
<name>A0ABR3FIK2_9AGAR</name>
<dbReference type="InterPro" id="IPR019974">
    <property type="entry name" value="XPG_CS"/>
</dbReference>
<reference evidence="18 19" key="1">
    <citation type="submission" date="2024-02" db="EMBL/GenBank/DDBJ databases">
        <title>A draft genome for the cacao thread blight pathogen Marasmius crinis-equi.</title>
        <authorList>
            <person name="Cohen S.P."/>
            <person name="Baruah I.K."/>
            <person name="Amoako-Attah I."/>
            <person name="Bukari Y."/>
            <person name="Meinhardt L.W."/>
            <person name="Bailey B.A."/>
        </authorList>
    </citation>
    <scope>NUCLEOTIDE SEQUENCE [LARGE SCALE GENOMIC DNA]</scope>
    <source>
        <strain evidence="18 19">GH-76</strain>
    </source>
</reference>
<comment type="similarity">
    <text evidence="3">Belongs to the XPG/RAD2 endonuclease family. EXO1 subfamily.</text>
</comment>
<keyword evidence="9" id="KW-0460">Magnesium</keyword>
<dbReference type="InterPro" id="IPR029060">
    <property type="entry name" value="PIN-like_dom_sf"/>
</dbReference>
<dbReference type="PANTHER" id="PTHR11081">
    <property type="entry name" value="FLAP ENDONUCLEASE FAMILY MEMBER"/>
    <property type="match status" value="1"/>
</dbReference>
<dbReference type="CDD" id="cd09857">
    <property type="entry name" value="PIN_EXO1"/>
    <property type="match status" value="1"/>
</dbReference>
<comment type="cofactor">
    <cofactor evidence="1">
        <name>Mg(2+)</name>
        <dbReference type="ChEBI" id="CHEBI:18420"/>
    </cofactor>
</comment>
<evidence type="ECO:0000256" key="10">
    <source>
        <dbReference type="ARBA" id="ARBA00022881"/>
    </source>
</evidence>
<evidence type="ECO:0000256" key="1">
    <source>
        <dbReference type="ARBA" id="ARBA00001946"/>
    </source>
</evidence>
<feature type="compositionally biased region" description="Acidic residues" evidence="15">
    <location>
        <begin position="496"/>
        <end position="506"/>
    </location>
</feature>
<comment type="caution">
    <text evidence="18">The sequence shown here is derived from an EMBL/GenBank/DDBJ whole genome shotgun (WGS) entry which is preliminary data.</text>
</comment>
<evidence type="ECO:0000256" key="2">
    <source>
        <dbReference type="ARBA" id="ARBA00004123"/>
    </source>
</evidence>
<keyword evidence="10" id="KW-0267">Excision nuclease</keyword>
<dbReference type="SMART" id="SM00279">
    <property type="entry name" value="HhH2"/>
    <property type="match status" value="1"/>
</dbReference>
<evidence type="ECO:0000256" key="15">
    <source>
        <dbReference type="SAM" id="MobiDB-lite"/>
    </source>
</evidence>
<dbReference type="SUPFAM" id="SSF47807">
    <property type="entry name" value="5' to 3' exonuclease, C-terminal subdomain"/>
    <property type="match status" value="1"/>
</dbReference>
<feature type="domain" description="XPG-I" evidence="16">
    <location>
        <begin position="138"/>
        <end position="210"/>
    </location>
</feature>
<evidence type="ECO:0000259" key="16">
    <source>
        <dbReference type="SMART" id="SM00484"/>
    </source>
</evidence>
<keyword evidence="6" id="KW-0227">DNA damage</keyword>
<keyword evidence="4" id="KW-0540">Nuclease</keyword>
<accession>A0ABR3FIK2</accession>
<dbReference type="PANTHER" id="PTHR11081:SF65">
    <property type="entry name" value="DNA DAMAGE-INDUCIBLE PROTEIN DIN7-RELATED"/>
    <property type="match status" value="1"/>
</dbReference>
<evidence type="ECO:0000259" key="17">
    <source>
        <dbReference type="SMART" id="SM00485"/>
    </source>
</evidence>
<feature type="compositionally biased region" description="Basic and acidic residues" evidence="15">
    <location>
        <begin position="427"/>
        <end position="438"/>
    </location>
</feature>
<dbReference type="PRINTS" id="PR00853">
    <property type="entry name" value="XPGRADSUPER"/>
</dbReference>
<protein>
    <recommendedName>
        <fullName evidence="20">Exonuclease 1</fullName>
    </recommendedName>
</protein>
<feature type="compositionally biased region" description="Polar residues" evidence="15">
    <location>
        <begin position="705"/>
        <end position="721"/>
    </location>
</feature>
<dbReference type="InterPro" id="IPR019734">
    <property type="entry name" value="TPR_rpt"/>
</dbReference>
<dbReference type="PROSITE" id="PS00841">
    <property type="entry name" value="XPG_1"/>
    <property type="match status" value="1"/>
</dbReference>
<keyword evidence="7" id="KW-0378">Hydrolase</keyword>
<comment type="subcellular location">
    <subcellularLocation>
        <location evidence="2">Nucleus</location>
    </subcellularLocation>
</comment>
<dbReference type="PROSITE" id="PS50005">
    <property type="entry name" value="TPR"/>
    <property type="match status" value="1"/>
</dbReference>
<keyword evidence="14" id="KW-0802">TPR repeat</keyword>
<evidence type="ECO:0008006" key="20">
    <source>
        <dbReference type="Google" id="ProtNLM"/>
    </source>
</evidence>
<evidence type="ECO:0000256" key="7">
    <source>
        <dbReference type="ARBA" id="ARBA00022801"/>
    </source>
</evidence>
<keyword evidence="19" id="KW-1185">Reference proteome</keyword>
<dbReference type="SUPFAM" id="SSF88723">
    <property type="entry name" value="PIN domain-like"/>
    <property type="match status" value="1"/>
</dbReference>
<feature type="compositionally biased region" description="Low complexity" evidence="15">
    <location>
        <begin position="781"/>
        <end position="793"/>
    </location>
</feature>
<dbReference type="InterPro" id="IPR006086">
    <property type="entry name" value="XPG-I_dom"/>
</dbReference>
<dbReference type="InterPro" id="IPR008918">
    <property type="entry name" value="HhH2"/>
</dbReference>
<feature type="region of interest" description="Disordered" evidence="15">
    <location>
        <begin position="496"/>
        <end position="765"/>
    </location>
</feature>
<evidence type="ECO:0000256" key="14">
    <source>
        <dbReference type="PROSITE-ProRule" id="PRU00339"/>
    </source>
</evidence>
<dbReference type="Pfam" id="PF00867">
    <property type="entry name" value="XPG_I"/>
    <property type="match status" value="1"/>
</dbReference>
<evidence type="ECO:0000256" key="13">
    <source>
        <dbReference type="ARBA" id="ARBA00023242"/>
    </source>
</evidence>
<dbReference type="InterPro" id="IPR036279">
    <property type="entry name" value="5-3_exonuclease_C_sf"/>
</dbReference>
<keyword evidence="12" id="KW-0234">DNA repair</keyword>
<feature type="region of interest" description="Disordered" evidence="15">
    <location>
        <begin position="392"/>
        <end position="482"/>
    </location>
</feature>